<dbReference type="RefSeq" id="WP_258543039.1">
    <property type="nucleotide sequence ID" value="NZ_OU015584.1"/>
</dbReference>
<name>A0A916NCQ5_9FLAO</name>
<evidence type="ECO:0008006" key="4">
    <source>
        <dbReference type="Google" id="ProtNLM"/>
    </source>
</evidence>
<keyword evidence="1" id="KW-0812">Transmembrane</keyword>
<dbReference type="Proteomes" id="UP000683507">
    <property type="component" value="Chromosome"/>
</dbReference>
<gene>
    <name evidence="2" type="ORF">CRYO30217_02837</name>
</gene>
<keyword evidence="1" id="KW-1133">Transmembrane helix</keyword>
<evidence type="ECO:0000313" key="2">
    <source>
        <dbReference type="EMBL" id="CAG5085683.1"/>
    </source>
</evidence>
<proteinExistence type="predicted"/>
<evidence type="ECO:0000313" key="3">
    <source>
        <dbReference type="Proteomes" id="UP000683507"/>
    </source>
</evidence>
<accession>A0A916NCQ5</accession>
<reference evidence="2" key="1">
    <citation type="submission" date="2021-04" db="EMBL/GenBank/DDBJ databases">
        <authorList>
            <person name="Rodrigo-Torres L."/>
            <person name="Arahal R. D."/>
            <person name="Lucena T."/>
        </authorList>
    </citation>
    <scope>NUCLEOTIDE SEQUENCE</scope>
    <source>
        <strain evidence="2">AS29M-1</strain>
    </source>
</reference>
<dbReference type="AlphaFoldDB" id="A0A916NCQ5"/>
<evidence type="ECO:0000256" key="1">
    <source>
        <dbReference type="SAM" id="Phobius"/>
    </source>
</evidence>
<protein>
    <recommendedName>
        <fullName evidence="4">Cell division protein FtsQ</fullName>
    </recommendedName>
</protein>
<keyword evidence="3" id="KW-1185">Reference proteome</keyword>
<dbReference type="EMBL" id="OU015584">
    <property type="protein sequence ID" value="CAG5085683.1"/>
    <property type="molecule type" value="Genomic_DNA"/>
</dbReference>
<organism evidence="2 3">
    <name type="scientific">Parvicella tangerina</name>
    <dbReference type="NCBI Taxonomy" id="2829795"/>
    <lineage>
        <taxon>Bacteria</taxon>
        <taxon>Pseudomonadati</taxon>
        <taxon>Bacteroidota</taxon>
        <taxon>Flavobacteriia</taxon>
        <taxon>Flavobacteriales</taxon>
        <taxon>Parvicellaceae</taxon>
        <taxon>Parvicella</taxon>
    </lineage>
</organism>
<feature type="transmembrane region" description="Helical" evidence="1">
    <location>
        <begin position="7"/>
        <end position="28"/>
    </location>
</feature>
<dbReference type="KEGG" id="ptan:CRYO30217_02837"/>
<keyword evidence="1" id="KW-0472">Membrane</keyword>
<sequence length="267" mass="30638">MKKVLQIGGWSVFVLGVFVLLFFVNAGYEEIETQAPKITIQKPGNHNFVTEEKVVAVMNDLGYSFKDQSLGEIELERIEAEVKTIPGVKDVQAYKYSNGLVQLDIEQQLPIARIVLMGGKMGCYLDVDGEVIPLSQDYIAKVPVFTGYIYEPYNEIPSIKEITKNDSISELHVLDEIYTLALALNKDDFLTAQILQVYVNEKQEFEMIPRVGNHRILFGGIDDFEDKLFRLKYFYTEAEMNVKELNIYDTLNLKYKDQIVGSKRLYY</sequence>